<dbReference type="InterPro" id="IPR001451">
    <property type="entry name" value="Hexapep"/>
</dbReference>
<keyword evidence="6" id="KW-1185">Reference proteome</keyword>
<reference evidence="5" key="1">
    <citation type="submission" date="2020-10" db="EMBL/GenBank/DDBJ databases">
        <title>Whole-genome sequence of Luteibacter sp. EIF3.</title>
        <authorList>
            <person name="Friedrich I."/>
            <person name="Hertel R."/>
            <person name="Daniel R."/>
        </authorList>
    </citation>
    <scope>NUCLEOTIDE SEQUENCE</scope>
    <source>
        <strain evidence="5">EIF3</strain>
    </source>
</reference>
<proteinExistence type="inferred from homology"/>
<dbReference type="PROSITE" id="PS00101">
    <property type="entry name" value="HEXAPEP_TRANSFERASES"/>
    <property type="match status" value="1"/>
</dbReference>
<dbReference type="InterPro" id="IPR050179">
    <property type="entry name" value="Trans_hexapeptide_repeat"/>
</dbReference>
<gene>
    <name evidence="5" type="ORF">IM816_14450</name>
</gene>
<dbReference type="Proteomes" id="UP001056681">
    <property type="component" value="Chromosome"/>
</dbReference>
<dbReference type="PANTHER" id="PTHR43300:SF4">
    <property type="entry name" value="ACYL-[ACYL-CARRIER-PROTEIN]--UDP-N-ACETYLGLUCOSAMINE O-ACYLTRANSFERASE"/>
    <property type="match status" value="1"/>
</dbReference>
<evidence type="ECO:0000256" key="4">
    <source>
        <dbReference type="ARBA" id="ARBA00023315"/>
    </source>
</evidence>
<evidence type="ECO:0000313" key="5">
    <source>
        <dbReference type="EMBL" id="URL57802.1"/>
    </source>
</evidence>
<dbReference type="SUPFAM" id="SSF51161">
    <property type="entry name" value="Trimeric LpxA-like enzymes"/>
    <property type="match status" value="1"/>
</dbReference>
<dbReference type="Gene3D" id="2.160.10.10">
    <property type="entry name" value="Hexapeptide repeat proteins"/>
    <property type="match status" value="1"/>
</dbReference>
<dbReference type="InterPro" id="IPR018357">
    <property type="entry name" value="Hexapep_transf_CS"/>
</dbReference>
<keyword evidence="3" id="KW-0677">Repeat</keyword>
<dbReference type="CDD" id="cd03358">
    <property type="entry name" value="LbH_WxcM_N_like"/>
    <property type="match status" value="1"/>
</dbReference>
<dbReference type="EMBL" id="CP063231">
    <property type="protein sequence ID" value="URL57802.1"/>
    <property type="molecule type" value="Genomic_DNA"/>
</dbReference>
<accession>A0ABY4T1I8</accession>
<protein>
    <submittedName>
        <fullName evidence="5">N-acetyltransferase</fullName>
    </submittedName>
</protein>
<evidence type="ECO:0000256" key="1">
    <source>
        <dbReference type="ARBA" id="ARBA00007274"/>
    </source>
</evidence>
<evidence type="ECO:0000256" key="2">
    <source>
        <dbReference type="ARBA" id="ARBA00022679"/>
    </source>
</evidence>
<sequence>MKNVFGIHPTAIIGDNVSIGANVTIGANTIVYDNVVLGDNTIVGAQCILGEPNVGIYGSPAEYTNPELSIGAHSIIRSGTIIYAGSKLGDHFECGHRVTIRERADIGHHVRIGTLSDIQGHCTIGNYVRFHSNVHIGHKSVVKDYVWIFPYVVLTNDPHPPSETLLGVTVEEFAVIATMSVILPGVTVGRDSLVGASSMVRKDVEPETVVAGNPAKPVASVHDVKSKADGSKVYPWRESFDRGMPWQDMGYAAWRASLTDQ</sequence>
<dbReference type="PANTHER" id="PTHR43300">
    <property type="entry name" value="ACETYLTRANSFERASE"/>
    <property type="match status" value="1"/>
</dbReference>
<keyword evidence="2" id="KW-0808">Transferase</keyword>
<dbReference type="RefSeq" id="WP_250338613.1">
    <property type="nucleotide sequence ID" value="NZ_CP063231.1"/>
</dbReference>
<keyword evidence="4" id="KW-0012">Acyltransferase</keyword>
<comment type="similarity">
    <text evidence="1">Belongs to the transferase hexapeptide repeat family.</text>
</comment>
<organism evidence="5 6">
    <name type="scientific">Luteibacter flocculans</name>
    <dbReference type="NCBI Taxonomy" id="2780091"/>
    <lineage>
        <taxon>Bacteria</taxon>
        <taxon>Pseudomonadati</taxon>
        <taxon>Pseudomonadota</taxon>
        <taxon>Gammaproteobacteria</taxon>
        <taxon>Lysobacterales</taxon>
        <taxon>Rhodanobacteraceae</taxon>
        <taxon>Luteibacter</taxon>
    </lineage>
</organism>
<evidence type="ECO:0000256" key="3">
    <source>
        <dbReference type="ARBA" id="ARBA00022737"/>
    </source>
</evidence>
<name>A0ABY4T1I8_9GAMM</name>
<dbReference type="InterPro" id="IPR011004">
    <property type="entry name" value="Trimer_LpxA-like_sf"/>
</dbReference>
<evidence type="ECO:0000313" key="6">
    <source>
        <dbReference type="Proteomes" id="UP001056681"/>
    </source>
</evidence>
<dbReference type="Gene3D" id="6.20.70.30">
    <property type="match status" value="1"/>
</dbReference>
<dbReference type="Pfam" id="PF00132">
    <property type="entry name" value="Hexapep"/>
    <property type="match status" value="1"/>
</dbReference>